<accession>H6QDE6</accession>
<dbReference type="eggNOG" id="arCOG07695">
    <property type="taxonomic scope" value="Archaea"/>
</dbReference>
<name>H6QDE6_PYROT</name>
<keyword evidence="2" id="KW-1185">Reference proteome</keyword>
<dbReference type="KEGG" id="pog:Pogu_2609"/>
<dbReference type="STRING" id="698757.Pogu_2609"/>
<dbReference type="Proteomes" id="UP000009062">
    <property type="component" value="Chromosome"/>
</dbReference>
<dbReference type="EMBL" id="CP003316">
    <property type="protein sequence ID" value="AFA40636.1"/>
    <property type="molecule type" value="Genomic_DNA"/>
</dbReference>
<protein>
    <submittedName>
        <fullName evidence="1">Uncharacterized protein</fullName>
    </submittedName>
</protein>
<gene>
    <name evidence="1" type="ordered locus">Pogu_2609</name>
</gene>
<evidence type="ECO:0000313" key="1">
    <source>
        <dbReference type="EMBL" id="AFA40636.1"/>
    </source>
</evidence>
<dbReference type="AlphaFoldDB" id="H6QDE6"/>
<evidence type="ECO:0000313" key="2">
    <source>
        <dbReference type="Proteomes" id="UP000009062"/>
    </source>
</evidence>
<proteinExistence type="predicted"/>
<sequence>MKTAAAFIGLAFTSFASQAKADRYLVIAHFPPHLAGSIDKALEEVKKEAQWSSWFGDAGLALKKQRGEINKALEEWGIGRDEEGPLSVVVNERGERQKTTHPFAYRIYRKDGKIVVEIRLRGKVIFNYTTDNVEDAFWTLLEKGRELNDTLPEIQIRLIEYRFDMPLTYSAFAIPFCNGTYYGPDVKPLRVVIDKRVEVNFFVENRTIKPLRLPEAITIINVTRIGEAWLGGRHVIDACALPKVDKRGVIALVSRDKLNKVVKILER</sequence>
<reference evidence="1 2" key="1">
    <citation type="journal article" date="2012" name="Stand. Genomic Sci.">
        <title>Complete genome sequence of Pyrobaculum oguniense.</title>
        <authorList>
            <person name="Bernick D.L."/>
            <person name="Karplus K."/>
            <person name="Lui L.M."/>
            <person name="Coker J.K."/>
            <person name="Murphy J.N."/>
            <person name="Chan P.P."/>
            <person name="Cozen A.E."/>
            <person name="Lowe T.M."/>
        </authorList>
    </citation>
    <scope>NUCLEOTIDE SEQUENCE [LARGE SCALE GENOMIC DNA]</scope>
    <source>
        <strain evidence="1 2">TE7</strain>
    </source>
</reference>
<dbReference type="HOGENOM" id="CLU_090894_0_0_2"/>
<organism evidence="1 2">
    <name type="scientific">Pyrobaculum oguniense (strain DSM 13380 / JCM 10595 / TE7)</name>
    <dbReference type="NCBI Taxonomy" id="698757"/>
    <lineage>
        <taxon>Archaea</taxon>
        <taxon>Thermoproteota</taxon>
        <taxon>Thermoprotei</taxon>
        <taxon>Thermoproteales</taxon>
        <taxon>Thermoproteaceae</taxon>
        <taxon>Pyrobaculum</taxon>
    </lineage>
</organism>